<evidence type="ECO:0000259" key="7">
    <source>
        <dbReference type="PROSITE" id="PS50850"/>
    </source>
</evidence>
<dbReference type="GO" id="GO:0022857">
    <property type="term" value="F:transmembrane transporter activity"/>
    <property type="evidence" value="ECO:0007669"/>
    <property type="project" value="InterPro"/>
</dbReference>
<feature type="transmembrane region" description="Helical" evidence="6">
    <location>
        <begin position="327"/>
        <end position="352"/>
    </location>
</feature>
<feature type="transmembrane region" description="Helical" evidence="6">
    <location>
        <begin position="20"/>
        <end position="48"/>
    </location>
</feature>
<evidence type="ECO:0000313" key="9">
    <source>
        <dbReference type="Proteomes" id="UP000824160"/>
    </source>
</evidence>
<dbReference type="AlphaFoldDB" id="A0A9D1H7I1"/>
<keyword evidence="5 6" id="KW-0472">Membrane</keyword>
<dbReference type="GO" id="GO:0005886">
    <property type="term" value="C:plasma membrane"/>
    <property type="evidence" value="ECO:0007669"/>
    <property type="project" value="UniProtKB-SubCell"/>
</dbReference>
<feature type="transmembrane region" description="Helical" evidence="6">
    <location>
        <begin position="234"/>
        <end position="251"/>
    </location>
</feature>
<comment type="subcellular location">
    <subcellularLocation>
        <location evidence="1">Cell membrane</location>
        <topology evidence="1">Multi-pass membrane protein</topology>
    </subcellularLocation>
</comment>
<feature type="transmembrane region" description="Helical" evidence="6">
    <location>
        <begin position="305"/>
        <end position="321"/>
    </location>
</feature>
<feature type="domain" description="Major facilitator superfamily (MFS) profile" evidence="7">
    <location>
        <begin position="19"/>
        <end position="418"/>
    </location>
</feature>
<dbReference type="Proteomes" id="UP000824160">
    <property type="component" value="Unassembled WGS sequence"/>
</dbReference>
<feature type="transmembrane region" description="Helical" evidence="6">
    <location>
        <begin position="113"/>
        <end position="134"/>
    </location>
</feature>
<accession>A0A9D1H7I1</accession>
<reference evidence="8" key="2">
    <citation type="journal article" date="2021" name="PeerJ">
        <title>Extensive microbial diversity within the chicken gut microbiome revealed by metagenomics and culture.</title>
        <authorList>
            <person name="Gilroy R."/>
            <person name="Ravi A."/>
            <person name="Getino M."/>
            <person name="Pursley I."/>
            <person name="Horton D.L."/>
            <person name="Alikhan N.F."/>
            <person name="Baker D."/>
            <person name="Gharbi K."/>
            <person name="Hall N."/>
            <person name="Watson M."/>
            <person name="Adriaenssens E.M."/>
            <person name="Foster-Nyarko E."/>
            <person name="Jarju S."/>
            <person name="Secka A."/>
            <person name="Antonio M."/>
            <person name="Oren A."/>
            <person name="Chaudhuri R.R."/>
            <person name="La Ragione R."/>
            <person name="Hildebrand F."/>
            <person name="Pallen M.J."/>
        </authorList>
    </citation>
    <scope>NUCLEOTIDE SEQUENCE</scope>
    <source>
        <strain evidence="8">ChiBcec7-5410</strain>
    </source>
</reference>
<protein>
    <submittedName>
        <fullName evidence="8">MFS transporter</fullName>
    </submittedName>
</protein>
<feature type="transmembrane region" description="Helical" evidence="6">
    <location>
        <begin position="271"/>
        <end position="293"/>
    </location>
</feature>
<evidence type="ECO:0000256" key="3">
    <source>
        <dbReference type="ARBA" id="ARBA00022692"/>
    </source>
</evidence>
<feature type="transmembrane region" description="Helical" evidence="6">
    <location>
        <begin position="60"/>
        <end position="81"/>
    </location>
</feature>
<dbReference type="PANTHER" id="PTHR11360:SF290">
    <property type="entry name" value="MONOCARBOXYLATE MFS PERMEASE"/>
    <property type="match status" value="1"/>
</dbReference>
<gene>
    <name evidence="8" type="ORF">IAC43_07925</name>
</gene>
<proteinExistence type="predicted"/>
<organism evidence="8 9">
    <name type="scientific">Candidatus Faecivivens stercoripullorum</name>
    <dbReference type="NCBI Taxonomy" id="2840805"/>
    <lineage>
        <taxon>Bacteria</taxon>
        <taxon>Bacillati</taxon>
        <taxon>Bacillota</taxon>
        <taxon>Clostridia</taxon>
        <taxon>Eubacteriales</taxon>
        <taxon>Oscillospiraceae</taxon>
        <taxon>Oscillospiraceae incertae sedis</taxon>
        <taxon>Candidatus Faecivivens</taxon>
    </lineage>
</organism>
<feature type="transmembrane region" description="Helical" evidence="6">
    <location>
        <begin position="177"/>
        <end position="198"/>
    </location>
</feature>
<keyword evidence="3 6" id="KW-0812">Transmembrane</keyword>
<dbReference type="SUPFAM" id="SSF103473">
    <property type="entry name" value="MFS general substrate transporter"/>
    <property type="match status" value="1"/>
</dbReference>
<evidence type="ECO:0000256" key="2">
    <source>
        <dbReference type="ARBA" id="ARBA00022448"/>
    </source>
</evidence>
<dbReference type="InterPro" id="IPR050327">
    <property type="entry name" value="Proton-linked_MCT"/>
</dbReference>
<evidence type="ECO:0000256" key="5">
    <source>
        <dbReference type="ARBA" id="ARBA00023136"/>
    </source>
</evidence>
<dbReference type="InterPro" id="IPR020846">
    <property type="entry name" value="MFS_dom"/>
</dbReference>
<evidence type="ECO:0000256" key="4">
    <source>
        <dbReference type="ARBA" id="ARBA00022989"/>
    </source>
</evidence>
<dbReference type="EMBL" id="DVLW01000217">
    <property type="protein sequence ID" value="HIT95100.1"/>
    <property type="molecule type" value="Genomic_DNA"/>
</dbReference>
<name>A0A9D1H7I1_9FIRM</name>
<feature type="transmembrane region" description="Helical" evidence="6">
    <location>
        <begin position="392"/>
        <end position="414"/>
    </location>
</feature>
<feature type="transmembrane region" description="Helical" evidence="6">
    <location>
        <begin position="364"/>
        <end position="386"/>
    </location>
</feature>
<sequence>MTQPQPSTPSQPFHRPHKAWFILIGCILFQGGTTGILNNCLGVFYTAICTDLGFRTGDMSMYATIRTIVMALTMPFTMKLLKRYPLKLVLTVEMTGASLMLASMALFHHLVWWYISAAVMGLFASSLFSIPVTLIINNWFKKRNGFAVGLSLAASGLFGAVMNPVCSELILLLGWRWAVVASAGIAMALVVPAVILVLRLHPEDEGLKPYGAEDTLPAELKKNMPAGTVSYRKPWLVLGLCIIVCSCALWTSQYYSHMARYAQSVGHDLKVSALVTSCAMVGNIIGKVVLGAIADKWNIWRTSRLAMGIVGTAYILLVAGGEEINLYLMYFASGLSGVSMAAATLIPNLLSLDVYKASGYQEKYGIITAVGTFVSAIGFAIIGYSFDFTGSYTLSFIISTGTVIVFFIASFILYRIVRRDQDGDDGTETVPVKPVRRMEAEPA</sequence>
<evidence type="ECO:0000256" key="1">
    <source>
        <dbReference type="ARBA" id="ARBA00004651"/>
    </source>
</evidence>
<dbReference type="Gene3D" id="1.20.1250.20">
    <property type="entry name" value="MFS general substrate transporter like domains"/>
    <property type="match status" value="2"/>
</dbReference>
<evidence type="ECO:0000256" key="6">
    <source>
        <dbReference type="SAM" id="Phobius"/>
    </source>
</evidence>
<dbReference type="Pfam" id="PF07690">
    <property type="entry name" value="MFS_1"/>
    <property type="match status" value="1"/>
</dbReference>
<dbReference type="PROSITE" id="PS50850">
    <property type="entry name" value="MFS"/>
    <property type="match status" value="1"/>
</dbReference>
<reference evidence="8" key="1">
    <citation type="submission" date="2020-10" db="EMBL/GenBank/DDBJ databases">
        <authorList>
            <person name="Gilroy R."/>
        </authorList>
    </citation>
    <scope>NUCLEOTIDE SEQUENCE</scope>
    <source>
        <strain evidence="8">ChiBcec7-5410</strain>
    </source>
</reference>
<keyword evidence="4 6" id="KW-1133">Transmembrane helix</keyword>
<keyword evidence="2" id="KW-0813">Transport</keyword>
<feature type="transmembrane region" description="Helical" evidence="6">
    <location>
        <begin position="146"/>
        <end position="165"/>
    </location>
</feature>
<dbReference type="PANTHER" id="PTHR11360">
    <property type="entry name" value="MONOCARBOXYLATE TRANSPORTER"/>
    <property type="match status" value="1"/>
</dbReference>
<evidence type="ECO:0000313" key="8">
    <source>
        <dbReference type="EMBL" id="HIT95100.1"/>
    </source>
</evidence>
<comment type="caution">
    <text evidence="8">The sequence shown here is derived from an EMBL/GenBank/DDBJ whole genome shotgun (WGS) entry which is preliminary data.</text>
</comment>
<dbReference type="InterPro" id="IPR011701">
    <property type="entry name" value="MFS"/>
</dbReference>
<dbReference type="InterPro" id="IPR036259">
    <property type="entry name" value="MFS_trans_sf"/>
</dbReference>